<name>A0AAN7R593_TRANT</name>
<feature type="compositionally biased region" description="Pro residues" evidence="1">
    <location>
        <begin position="1"/>
        <end position="10"/>
    </location>
</feature>
<proteinExistence type="predicted"/>
<dbReference type="Proteomes" id="UP001346149">
    <property type="component" value="Unassembled WGS sequence"/>
</dbReference>
<organism evidence="2 3">
    <name type="scientific">Trapa natans</name>
    <name type="common">Water chestnut</name>
    <dbReference type="NCBI Taxonomy" id="22666"/>
    <lineage>
        <taxon>Eukaryota</taxon>
        <taxon>Viridiplantae</taxon>
        <taxon>Streptophyta</taxon>
        <taxon>Embryophyta</taxon>
        <taxon>Tracheophyta</taxon>
        <taxon>Spermatophyta</taxon>
        <taxon>Magnoliopsida</taxon>
        <taxon>eudicotyledons</taxon>
        <taxon>Gunneridae</taxon>
        <taxon>Pentapetalae</taxon>
        <taxon>rosids</taxon>
        <taxon>malvids</taxon>
        <taxon>Myrtales</taxon>
        <taxon>Lythraceae</taxon>
        <taxon>Trapa</taxon>
    </lineage>
</organism>
<dbReference type="EMBL" id="JAXQNO010000013">
    <property type="protein sequence ID" value="KAK4786318.1"/>
    <property type="molecule type" value="Genomic_DNA"/>
</dbReference>
<keyword evidence="3" id="KW-1185">Reference proteome</keyword>
<reference evidence="2 3" key="1">
    <citation type="journal article" date="2023" name="Hortic Res">
        <title>Pangenome of water caltrop reveals structural variations and asymmetric subgenome divergence after allopolyploidization.</title>
        <authorList>
            <person name="Zhang X."/>
            <person name="Chen Y."/>
            <person name="Wang L."/>
            <person name="Yuan Y."/>
            <person name="Fang M."/>
            <person name="Shi L."/>
            <person name="Lu R."/>
            <person name="Comes H.P."/>
            <person name="Ma Y."/>
            <person name="Chen Y."/>
            <person name="Huang G."/>
            <person name="Zhou Y."/>
            <person name="Zheng Z."/>
            <person name="Qiu Y."/>
        </authorList>
    </citation>
    <scope>NUCLEOTIDE SEQUENCE [LARGE SCALE GENOMIC DNA]</scope>
    <source>
        <strain evidence="2">F231</strain>
    </source>
</reference>
<feature type="region of interest" description="Disordered" evidence="1">
    <location>
        <begin position="1"/>
        <end position="55"/>
    </location>
</feature>
<sequence length="160" mass="17488">MLENPPPPASDPTAVVFKRYTPPNQRNQSIGRRKSGERPDQSSNPYVVDGDKIPPRNINDHRGTAIGNFLNEGPQPGLIPLEGCCSSEAYQLLSDRWAAAVHSSNDTSIDLSARPIMYSGSSASVSVWLPHQIISPGGRGMQASRMDFMAEFQQAMHRAK</sequence>
<comment type="caution">
    <text evidence="2">The sequence shown here is derived from an EMBL/GenBank/DDBJ whole genome shotgun (WGS) entry which is preliminary data.</text>
</comment>
<protein>
    <submittedName>
        <fullName evidence="2">Uncharacterized protein</fullName>
    </submittedName>
</protein>
<evidence type="ECO:0000313" key="2">
    <source>
        <dbReference type="EMBL" id="KAK4786318.1"/>
    </source>
</evidence>
<accession>A0AAN7R593</accession>
<evidence type="ECO:0000313" key="3">
    <source>
        <dbReference type="Proteomes" id="UP001346149"/>
    </source>
</evidence>
<evidence type="ECO:0000256" key="1">
    <source>
        <dbReference type="SAM" id="MobiDB-lite"/>
    </source>
</evidence>
<dbReference type="PANTHER" id="PTHR36032">
    <property type="entry name" value="PHOSPHOPANTOTHENATE--CYSTEINE LIGASE 2"/>
    <property type="match status" value="1"/>
</dbReference>
<dbReference type="AlphaFoldDB" id="A0AAN7R593"/>
<gene>
    <name evidence="2" type="ORF">SAY86_003007</name>
</gene>
<dbReference type="PANTHER" id="PTHR36032:SF1">
    <property type="entry name" value="PHOSPHOPANTOTHENATE--CYSTEINE LIGASE 2"/>
    <property type="match status" value="1"/>
</dbReference>